<dbReference type="AlphaFoldDB" id="A0A6D2J570"/>
<feature type="region of interest" description="Disordered" evidence="1">
    <location>
        <begin position="32"/>
        <end position="230"/>
    </location>
</feature>
<name>A0A6D2J570_9BRAS</name>
<feature type="compositionally biased region" description="Polar residues" evidence="1">
    <location>
        <begin position="34"/>
        <end position="44"/>
    </location>
</feature>
<feature type="compositionally biased region" description="Polar residues" evidence="1">
    <location>
        <begin position="83"/>
        <end position="104"/>
    </location>
</feature>
<keyword evidence="3" id="KW-1185">Reference proteome</keyword>
<dbReference type="OrthoDB" id="1089336at2759"/>
<feature type="compositionally biased region" description="Polar residues" evidence="1">
    <location>
        <begin position="123"/>
        <end position="230"/>
    </location>
</feature>
<feature type="compositionally biased region" description="Low complexity" evidence="1">
    <location>
        <begin position="111"/>
        <end position="122"/>
    </location>
</feature>
<reference evidence="2" key="1">
    <citation type="submission" date="2020-01" db="EMBL/GenBank/DDBJ databases">
        <authorList>
            <person name="Mishra B."/>
        </authorList>
    </citation>
    <scope>NUCLEOTIDE SEQUENCE [LARGE SCALE GENOMIC DNA]</scope>
</reference>
<dbReference type="Proteomes" id="UP000467841">
    <property type="component" value="Unassembled WGS sequence"/>
</dbReference>
<sequence length="317" mass="34476">MSLLPTPPINMFQNQAPEFHNKEESDVKVYNRVAGSSQVSSRNGSRGGYTPDGEYVGKRLNSNQNCSSPNFGGFASGSPSSGTNNSWGQTLNGQWSHGSQQWGTPSAMGHSSNAQQWGSSSSIPQWGTPPNAQHWGPSSSVPQWGTPPNAQQRNTPPNAPQWSTPPNVQQWGSSANVHQWGTARNTQQWGSSSNANQWVPSSSAQQWGSSPNNREWVSSPNANQWIPPTNVQRGFSLGTEVETTTIGQVEVSRESEVRTSENVQRGVSPEFGFTNYSSEAQIPRSRPRRVGGLFNIWGNKQGPNLNESHQSRSGSED</sequence>
<protein>
    <submittedName>
        <fullName evidence="2">Uncharacterized protein</fullName>
    </submittedName>
</protein>
<gene>
    <name evidence="2" type="ORF">MERR_LOCUS19746</name>
</gene>
<feature type="compositionally biased region" description="Low complexity" evidence="1">
    <location>
        <begin position="67"/>
        <end position="82"/>
    </location>
</feature>
<proteinExistence type="predicted"/>
<feature type="region of interest" description="Disordered" evidence="1">
    <location>
        <begin position="296"/>
        <end position="317"/>
    </location>
</feature>
<comment type="caution">
    <text evidence="2">The sequence shown here is derived from an EMBL/GenBank/DDBJ whole genome shotgun (WGS) entry which is preliminary data.</text>
</comment>
<accession>A0A6D2J570</accession>
<dbReference type="EMBL" id="CACVBM020001121">
    <property type="protein sequence ID" value="CAA7032511.1"/>
    <property type="molecule type" value="Genomic_DNA"/>
</dbReference>
<evidence type="ECO:0000256" key="1">
    <source>
        <dbReference type="SAM" id="MobiDB-lite"/>
    </source>
</evidence>
<evidence type="ECO:0000313" key="3">
    <source>
        <dbReference type="Proteomes" id="UP000467841"/>
    </source>
</evidence>
<evidence type="ECO:0000313" key="2">
    <source>
        <dbReference type="EMBL" id="CAA7032511.1"/>
    </source>
</evidence>
<feature type="compositionally biased region" description="Polar residues" evidence="1">
    <location>
        <begin position="301"/>
        <end position="317"/>
    </location>
</feature>
<organism evidence="2 3">
    <name type="scientific">Microthlaspi erraticum</name>
    <dbReference type="NCBI Taxonomy" id="1685480"/>
    <lineage>
        <taxon>Eukaryota</taxon>
        <taxon>Viridiplantae</taxon>
        <taxon>Streptophyta</taxon>
        <taxon>Embryophyta</taxon>
        <taxon>Tracheophyta</taxon>
        <taxon>Spermatophyta</taxon>
        <taxon>Magnoliopsida</taxon>
        <taxon>eudicotyledons</taxon>
        <taxon>Gunneridae</taxon>
        <taxon>Pentapetalae</taxon>
        <taxon>rosids</taxon>
        <taxon>malvids</taxon>
        <taxon>Brassicales</taxon>
        <taxon>Brassicaceae</taxon>
        <taxon>Coluteocarpeae</taxon>
        <taxon>Microthlaspi</taxon>
    </lineage>
</organism>